<dbReference type="NCBIfam" id="NF001567">
    <property type="entry name" value="PRK00389.1"/>
    <property type="match status" value="1"/>
</dbReference>
<dbReference type="InterPro" id="IPR027266">
    <property type="entry name" value="TrmE/GcvT-like"/>
</dbReference>
<dbReference type="GO" id="GO:0006546">
    <property type="term" value="P:glycine catabolic process"/>
    <property type="evidence" value="ECO:0007669"/>
    <property type="project" value="InterPro"/>
</dbReference>
<dbReference type="HAMAP" id="MF_00259">
    <property type="entry name" value="GcvT"/>
    <property type="match status" value="1"/>
</dbReference>
<reference evidence="9" key="1">
    <citation type="submission" date="2018-05" db="EMBL/GenBank/DDBJ databases">
        <authorList>
            <person name="Lanie J.A."/>
            <person name="Ng W.-L."/>
            <person name="Kazmierczak K.M."/>
            <person name="Andrzejewski T.M."/>
            <person name="Davidsen T.M."/>
            <person name="Wayne K.J."/>
            <person name="Tettelin H."/>
            <person name="Glass J.I."/>
            <person name="Rusch D."/>
            <person name="Podicherti R."/>
            <person name="Tsui H.-C.T."/>
            <person name="Winkler M.E."/>
        </authorList>
    </citation>
    <scope>NUCLEOTIDE SEQUENCE</scope>
</reference>
<sequence length="364" mass="39897">MQEKNTPLLDRHIALGGNMVSFGGYLLPTHYSGINLEHLTVRSKAGLFDVSHMGEFIISGSDAESFLQKVTVNDVASLSVGQAQYSAMCYANGGIIDDILVYKKKNEFMLVVNAANNEKDLDWLNSHAKGDIRIENMSDDIGLVAIQGPRSRNILQTLTDSNLTNIQFYHFVEGRLNGKKAIISRTGYTGELGFEIYASSDDIGEIWDAIMKAGQDKGLEPAGLGCRDTLRMEMKLALYGNDIDDTTNPIEAGLGWITRLGKTDFMGKKALLEAKPNVTRRLVCLEMTERAIPRQGCPILMNDESVGIITSGTMSPSLETGIGIGYVNRPFDKSGTELLVDIRGRMKSAVVVKPPFYKNGSLMD</sequence>
<dbReference type="Gene3D" id="4.10.1250.10">
    <property type="entry name" value="Aminomethyltransferase fragment"/>
    <property type="match status" value="1"/>
</dbReference>
<evidence type="ECO:0000256" key="6">
    <source>
        <dbReference type="ARBA" id="ARBA00047665"/>
    </source>
</evidence>
<evidence type="ECO:0000256" key="2">
    <source>
        <dbReference type="ARBA" id="ARBA00012616"/>
    </source>
</evidence>
<dbReference type="GO" id="GO:0005960">
    <property type="term" value="C:glycine cleavage complex"/>
    <property type="evidence" value="ECO:0007669"/>
    <property type="project" value="InterPro"/>
</dbReference>
<dbReference type="Gene3D" id="3.30.70.1400">
    <property type="entry name" value="Aminomethyltransferase beta-barrel domains"/>
    <property type="match status" value="1"/>
</dbReference>
<dbReference type="InterPro" id="IPR006223">
    <property type="entry name" value="GcvT"/>
</dbReference>
<dbReference type="NCBIfam" id="TIGR00528">
    <property type="entry name" value="gcvT"/>
    <property type="match status" value="1"/>
</dbReference>
<dbReference type="Pfam" id="PF01571">
    <property type="entry name" value="GCV_T"/>
    <property type="match status" value="1"/>
</dbReference>
<accession>A0A381UPI7</accession>
<dbReference type="SUPFAM" id="SSF101790">
    <property type="entry name" value="Aminomethyltransferase beta-barrel domain"/>
    <property type="match status" value="1"/>
</dbReference>
<feature type="domain" description="Aminomethyltransferase C-terminal" evidence="8">
    <location>
        <begin position="280"/>
        <end position="358"/>
    </location>
</feature>
<dbReference type="InterPro" id="IPR013977">
    <property type="entry name" value="GcvT_C"/>
</dbReference>
<dbReference type="EMBL" id="UINC01006795">
    <property type="protein sequence ID" value="SVA29681.1"/>
    <property type="molecule type" value="Genomic_DNA"/>
</dbReference>
<dbReference type="SUPFAM" id="SSF103025">
    <property type="entry name" value="Folate-binding domain"/>
    <property type="match status" value="1"/>
</dbReference>
<dbReference type="GO" id="GO:0005829">
    <property type="term" value="C:cytosol"/>
    <property type="evidence" value="ECO:0007669"/>
    <property type="project" value="TreeGrafter"/>
</dbReference>
<dbReference type="FunFam" id="3.30.70.1400:FF:000001">
    <property type="entry name" value="Aminomethyltransferase"/>
    <property type="match status" value="1"/>
</dbReference>
<dbReference type="GO" id="GO:0008483">
    <property type="term" value="F:transaminase activity"/>
    <property type="evidence" value="ECO:0007669"/>
    <property type="project" value="UniProtKB-KW"/>
</dbReference>
<keyword evidence="4" id="KW-0808">Transferase</keyword>
<dbReference type="GO" id="GO:0004047">
    <property type="term" value="F:aminomethyltransferase activity"/>
    <property type="evidence" value="ECO:0007669"/>
    <property type="project" value="UniProtKB-EC"/>
</dbReference>
<feature type="domain" description="GCVT N-terminal" evidence="7">
    <location>
        <begin position="9"/>
        <end position="262"/>
    </location>
</feature>
<comment type="catalytic activity">
    <reaction evidence="6">
        <text>N(6)-[(R)-S(8)-aminomethyldihydrolipoyl]-L-lysyl-[protein] + (6S)-5,6,7,8-tetrahydrofolate = N(6)-[(R)-dihydrolipoyl]-L-lysyl-[protein] + (6R)-5,10-methylene-5,6,7,8-tetrahydrofolate + NH4(+)</text>
        <dbReference type="Rhea" id="RHEA:16945"/>
        <dbReference type="Rhea" id="RHEA-COMP:10475"/>
        <dbReference type="Rhea" id="RHEA-COMP:10492"/>
        <dbReference type="ChEBI" id="CHEBI:15636"/>
        <dbReference type="ChEBI" id="CHEBI:28938"/>
        <dbReference type="ChEBI" id="CHEBI:57453"/>
        <dbReference type="ChEBI" id="CHEBI:83100"/>
        <dbReference type="ChEBI" id="CHEBI:83143"/>
        <dbReference type="EC" id="2.1.2.10"/>
    </reaction>
</comment>
<evidence type="ECO:0000256" key="1">
    <source>
        <dbReference type="ARBA" id="ARBA00008609"/>
    </source>
</evidence>
<dbReference type="InterPro" id="IPR028896">
    <property type="entry name" value="GcvT/YgfZ/DmdA"/>
</dbReference>
<gene>
    <name evidence="9" type="ORF">METZ01_LOCUS82535</name>
</gene>
<evidence type="ECO:0000313" key="9">
    <source>
        <dbReference type="EMBL" id="SVA29681.1"/>
    </source>
</evidence>
<comment type="similarity">
    <text evidence="1">Belongs to the GcvT family.</text>
</comment>
<dbReference type="Pfam" id="PF08669">
    <property type="entry name" value="GCV_T_C"/>
    <property type="match status" value="1"/>
</dbReference>
<dbReference type="Gene3D" id="2.40.30.110">
    <property type="entry name" value="Aminomethyltransferase beta-barrel domains"/>
    <property type="match status" value="1"/>
</dbReference>
<dbReference type="FunFam" id="2.40.30.110:FF:000003">
    <property type="entry name" value="Aminomethyltransferase"/>
    <property type="match status" value="1"/>
</dbReference>
<dbReference type="InterPro" id="IPR006222">
    <property type="entry name" value="GCVT_N"/>
</dbReference>
<dbReference type="AlphaFoldDB" id="A0A381UPI7"/>
<dbReference type="PANTHER" id="PTHR43757:SF2">
    <property type="entry name" value="AMINOMETHYLTRANSFERASE, MITOCHONDRIAL"/>
    <property type="match status" value="1"/>
</dbReference>
<protein>
    <recommendedName>
        <fullName evidence="2">aminomethyltransferase</fullName>
        <ecNumber evidence="2">2.1.2.10</ecNumber>
    </recommendedName>
    <alternativeName>
        <fullName evidence="5">Glycine cleavage system T protein</fullName>
    </alternativeName>
</protein>
<keyword evidence="3" id="KW-0032">Aminotransferase</keyword>
<evidence type="ECO:0000256" key="5">
    <source>
        <dbReference type="ARBA" id="ARBA00031395"/>
    </source>
</evidence>
<dbReference type="InterPro" id="IPR029043">
    <property type="entry name" value="GcvT/YgfZ_C"/>
</dbReference>
<dbReference type="InterPro" id="IPR022903">
    <property type="entry name" value="GcvT_bac"/>
</dbReference>
<evidence type="ECO:0000256" key="3">
    <source>
        <dbReference type="ARBA" id="ARBA00022576"/>
    </source>
</evidence>
<dbReference type="EC" id="2.1.2.10" evidence="2"/>
<dbReference type="PANTHER" id="PTHR43757">
    <property type="entry name" value="AMINOMETHYLTRANSFERASE"/>
    <property type="match status" value="1"/>
</dbReference>
<evidence type="ECO:0000256" key="4">
    <source>
        <dbReference type="ARBA" id="ARBA00022679"/>
    </source>
</evidence>
<dbReference type="Gene3D" id="3.30.1360.120">
    <property type="entry name" value="Probable tRNA modification gtpase trme, domain 1"/>
    <property type="match status" value="1"/>
</dbReference>
<dbReference type="PIRSF" id="PIRSF006487">
    <property type="entry name" value="GcvT"/>
    <property type="match status" value="1"/>
</dbReference>
<proteinExistence type="inferred from homology"/>
<name>A0A381UPI7_9ZZZZ</name>
<organism evidence="9">
    <name type="scientific">marine metagenome</name>
    <dbReference type="NCBI Taxonomy" id="408172"/>
    <lineage>
        <taxon>unclassified sequences</taxon>
        <taxon>metagenomes</taxon>
        <taxon>ecological metagenomes</taxon>
    </lineage>
</organism>
<evidence type="ECO:0000259" key="8">
    <source>
        <dbReference type="Pfam" id="PF08669"/>
    </source>
</evidence>
<evidence type="ECO:0000259" key="7">
    <source>
        <dbReference type="Pfam" id="PF01571"/>
    </source>
</evidence>